<name>S4TF95_9VIRU</name>
<keyword evidence="6" id="KW-0235">DNA replication</keyword>
<dbReference type="SUPFAM" id="SSF52540">
    <property type="entry name" value="P-loop containing nucleoside triphosphate hydrolases"/>
    <property type="match status" value="1"/>
</dbReference>
<dbReference type="InterPro" id="IPR000605">
    <property type="entry name" value="Helicase_SF3_ssDNA/RNA_vir"/>
</dbReference>
<comment type="similarity">
    <text evidence="3">Belongs to the nanoviruses/circoviruses replication-associated protein family.</text>
</comment>
<dbReference type="GO" id="GO:0004519">
    <property type="term" value="F:endonuclease activity"/>
    <property type="evidence" value="ECO:0007669"/>
    <property type="project" value="UniProtKB-KW"/>
</dbReference>
<dbReference type="EMBL" id="JX904077">
    <property type="protein sequence ID" value="AGA18247.1"/>
    <property type="molecule type" value="Genomic_DNA"/>
</dbReference>
<evidence type="ECO:0000256" key="8">
    <source>
        <dbReference type="ARBA" id="ARBA00022723"/>
    </source>
</evidence>
<sequence>MAAKRFRNYTFTRNNWEDTVFEDTLPCQYIVYGKEIAPTTGTPHLQGTVCFKDGKSFDAVQKLFKGCHIEVCANLPKSIAYCKEDGDFTERGTPPKTQKEKGAAEQDRWRDIREAAEEGRMEDIPSDVRFLHLRTINLHRDEASKKRKIDDTEEQHLWYYGASGTGKSRKAREENPEAYLKMCNKWWDGYNDEDVVLIEDFDKKHDVLVHHMKIWGDRYPYLAEYKGGARKIRPKKIIVTSNYHPEEIWHETSDLEPIMRRFKF</sequence>
<keyword evidence="4" id="KW-0808">Transferase</keyword>
<dbReference type="Gene3D" id="3.40.1310.20">
    <property type="match status" value="1"/>
</dbReference>
<keyword evidence="11" id="KW-0378">Hydrolase</keyword>
<keyword evidence="7" id="KW-0540">Nuclease</keyword>
<dbReference type="GO" id="GO:0006260">
    <property type="term" value="P:DNA replication"/>
    <property type="evidence" value="ECO:0007669"/>
    <property type="project" value="UniProtKB-KW"/>
</dbReference>
<evidence type="ECO:0000313" key="20">
    <source>
        <dbReference type="EMBL" id="AGA18247.1"/>
    </source>
</evidence>
<evidence type="ECO:0000259" key="19">
    <source>
        <dbReference type="PROSITE" id="PS52020"/>
    </source>
</evidence>
<dbReference type="GO" id="GO:0016779">
    <property type="term" value="F:nucleotidyltransferase activity"/>
    <property type="evidence" value="ECO:0007669"/>
    <property type="project" value="UniProtKB-KW"/>
</dbReference>
<evidence type="ECO:0000256" key="7">
    <source>
        <dbReference type="ARBA" id="ARBA00022722"/>
    </source>
</evidence>
<evidence type="ECO:0000256" key="5">
    <source>
        <dbReference type="ARBA" id="ARBA00022695"/>
    </source>
</evidence>
<evidence type="ECO:0000256" key="17">
    <source>
        <dbReference type="ARBA" id="ARBA00049360"/>
    </source>
</evidence>
<dbReference type="GO" id="GO:0042025">
    <property type="term" value="C:host cell nucleus"/>
    <property type="evidence" value="ECO:0007669"/>
    <property type="project" value="UniProtKB-SubCell"/>
</dbReference>
<feature type="region of interest" description="Disordered" evidence="18">
    <location>
        <begin position="87"/>
        <end position="107"/>
    </location>
</feature>
<keyword evidence="9" id="KW-0547">Nucleotide-binding</keyword>
<evidence type="ECO:0000256" key="3">
    <source>
        <dbReference type="ARBA" id="ARBA00008545"/>
    </source>
</evidence>
<dbReference type="Pfam" id="PF02407">
    <property type="entry name" value="Viral_Rep"/>
    <property type="match status" value="1"/>
</dbReference>
<comment type="cofactor">
    <cofactor evidence="1">
        <name>Mn(2+)</name>
        <dbReference type="ChEBI" id="CHEBI:29035"/>
    </cofactor>
</comment>
<proteinExistence type="inferred from homology"/>
<evidence type="ECO:0000256" key="6">
    <source>
        <dbReference type="ARBA" id="ARBA00022705"/>
    </source>
</evidence>
<dbReference type="InterPro" id="IPR049912">
    <property type="entry name" value="CRESS_DNA_REP"/>
</dbReference>
<keyword evidence="5" id="KW-0548">Nucleotidyltransferase</keyword>
<evidence type="ECO:0000256" key="2">
    <source>
        <dbReference type="ARBA" id="ARBA00004147"/>
    </source>
</evidence>
<evidence type="ECO:0000256" key="9">
    <source>
        <dbReference type="ARBA" id="ARBA00022741"/>
    </source>
</evidence>
<organism evidence="20">
    <name type="scientific">uncultured marine virus</name>
    <dbReference type="NCBI Taxonomy" id="186617"/>
    <lineage>
        <taxon>Viruses</taxon>
        <taxon>environmental samples</taxon>
    </lineage>
</organism>
<keyword evidence="14" id="KW-0511">Multifunctional enzyme</keyword>
<dbReference type="InterPro" id="IPR027417">
    <property type="entry name" value="P-loop_NTPase"/>
</dbReference>
<accession>S4TF95</accession>
<dbReference type="GO" id="GO:0003724">
    <property type="term" value="F:RNA helicase activity"/>
    <property type="evidence" value="ECO:0007669"/>
    <property type="project" value="InterPro"/>
</dbReference>
<protein>
    <recommendedName>
        <fullName evidence="15">ATP-dependent helicase Rep</fullName>
    </recommendedName>
    <alternativeName>
        <fullName evidence="16">RepP</fullName>
    </alternativeName>
</protein>
<dbReference type="GO" id="GO:0003723">
    <property type="term" value="F:RNA binding"/>
    <property type="evidence" value="ECO:0007669"/>
    <property type="project" value="InterPro"/>
</dbReference>
<evidence type="ECO:0000256" key="16">
    <source>
        <dbReference type="ARBA" id="ARBA00032243"/>
    </source>
</evidence>
<evidence type="ECO:0000256" key="10">
    <source>
        <dbReference type="ARBA" id="ARBA00022759"/>
    </source>
</evidence>
<dbReference type="GO" id="GO:0003677">
    <property type="term" value="F:DNA binding"/>
    <property type="evidence" value="ECO:0007669"/>
    <property type="project" value="UniProtKB-KW"/>
</dbReference>
<dbReference type="GO" id="GO:0000166">
    <property type="term" value="F:nucleotide binding"/>
    <property type="evidence" value="ECO:0007669"/>
    <property type="project" value="UniProtKB-KW"/>
</dbReference>
<keyword evidence="8" id="KW-0479">Metal-binding</keyword>
<comment type="catalytic activity">
    <reaction evidence="17">
        <text>ATP + H2O = ADP + phosphate + H(+)</text>
        <dbReference type="Rhea" id="RHEA:13065"/>
        <dbReference type="ChEBI" id="CHEBI:15377"/>
        <dbReference type="ChEBI" id="CHEBI:15378"/>
        <dbReference type="ChEBI" id="CHEBI:30616"/>
        <dbReference type="ChEBI" id="CHEBI:43474"/>
        <dbReference type="ChEBI" id="CHEBI:456216"/>
    </reaction>
</comment>
<evidence type="ECO:0000256" key="14">
    <source>
        <dbReference type="ARBA" id="ARBA00023268"/>
    </source>
</evidence>
<comment type="subcellular location">
    <subcellularLocation>
        <location evidence="2">Host nucleus</location>
    </subcellularLocation>
</comment>
<evidence type="ECO:0000256" key="12">
    <source>
        <dbReference type="ARBA" id="ARBA00023124"/>
    </source>
</evidence>
<feature type="compositionally biased region" description="Basic and acidic residues" evidence="18">
    <location>
        <begin position="97"/>
        <end position="107"/>
    </location>
</feature>
<dbReference type="PROSITE" id="PS52020">
    <property type="entry name" value="CRESS_DNA_REP"/>
    <property type="match status" value="1"/>
</dbReference>
<feature type="domain" description="CRESS-DNA virus Rep endonuclease" evidence="19">
    <location>
        <begin position="3"/>
        <end position="94"/>
    </location>
</feature>
<dbReference type="GO" id="GO:0046872">
    <property type="term" value="F:metal ion binding"/>
    <property type="evidence" value="ECO:0007669"/>
    <property type="project" value="UniProtKB-KW"/>
</dbReference>
<evidence type="ECO:0000256" key="11">
    <source>
        <dbReference type="ARBA" id="ARBA00022801"/>
    </source>
</evidence>
<dbReference type="GO" id="GO:0016787">
    <property type="term" value="F:hydrolase activity"/>
    <property type="evidence" value="ECO:0007669"/>
    <property type="project" value="UniProtKB-KW"/>
</dbReference>
<evidence type="ECO:0000256" key="13">
    <source>
        <dbReference type="ARBA" id="ARBA00023125"/>
    </source>
</evidence>
<reference evidence="20" key="1">
    <citation type="journal article" date="2013" name="ISME J.">
        <title>Previously unknown and highly divergent ssDNA viruses populate the oceans.</title>
        <authorList>
            <person name="Labonte J.M."/>
            <person name="Suttle C.A."/>
        </authorList>
    </citation>
    <scope>NUCLEOTIDE SEQUENCE</scope>
</reference>
<keyword evidence="10" id="KW-0255">Endonuclease</keyword>
<keyword evidence="13" id="KW-0238">DNA-binding</keyword>
<evidence type="ECO:0000256" key="1">
    <source>
        <dbReference type="ARBA" id="ARBA00001936"/>
    </source>
</evidence>
<dbReference type="Pfam" id="PF00910">
    <property type="entry name" value="RNA_helicase"/>
    <property type="match status" value="1"/>
</dbReference>
<evidence type="ECO:0000256" key="18">
    <source>
        <dbReference type="SAM" id="MobiDB-lite"/>
    </source>
</evidence>
<evidence type="ECO:0000256" key="4">
    <source>
        <dbReference type="ARBA" id="ARBA00022679"/>
    </source>
</evidence>
<evidence type="ECO:0000256" key="15">
    <source>
        <dbReference type="ARBA" id="ARBA00030754"/>
    </source>
</evidence>
<keyword evidence="12" id="KW-0190">Covalent protein-DNA linkage</keyword>